<dbReference type="Gene3D" id="3.40.50.1820">
    <property type="entry name" value="alpha/beta hydrolase"/>
    <property type="match status" value="1"/>
</dbReference>
<reference evidence="1 2" key="1">
    <citation type="submission" date="2016-10" db="EMBL/GenBank/DDBJ databases">
        <authorList>
            <person name="de Groot N.N."/>
        </authorList>
    </citation>
    <scope>NUCLEOTIDE SEQUENCE [LARGE SCALE GENOMIC DNA]</scope>
    <source>
        <strain evidence="1 2">CGMCC 1.11156</strain>
    </source>
</reference>
<dbReference type="AlphaFoldDB" id="A0A1I3PQ49"/>
<dbReference type="SUPFAM" id="SSF53474">
    <property type="entry name" value="alpha/beta-Hydrolases"/>
    <property type="match status" value="1"/>
</dbReference>
<dbReference type="Proteomes" id="UP000198649">
    <property type="component" value="Unassembled WGS sequence"/>
</dbReference>
<proteinExistence type="predicted"/>
<sequence>MESMRVEVDGASLHGGVTGAGPDVLVLSGGPGCVHYLEQDKIAPVGHRAWYPEPRGVGRSGGGGGPEVHAALGASFTEWIRGDSLWRGLADCEVPMAFVAAGDDIRPSWPMAQLARTVRPGTFATVPDVPHDFWSTHPQCGPGRSVSCVRR</sequence>
<dbReference type="InterPro" id="IPR029058">
    <property type="entry name" value="AB_hydrolase_fold"/>
</dbReference>
<evidence type="ECO:0000313" key="2">
    <source>
        <dbReference type="Proteomes" id="UP000198649"/>
    </source>
</evidence>
<dbReference type="STRING" id="1005945.SAMN05216561_12158"/>
<accession>A0A1I3PQ49</accession>
<keyword evidence="2" id="KW-1185">Reference proteome</keyword>
<evidence type="ECO:0008006" key="3">
    <source>
        <dbReference type="Google" id="ProtNLM"/>
    </source>
</evidence>
<organism evidence="1 2">
    <name type="scientific">Nocardioides psychrotolerans</name>
    <dbReference type="NCBI Taxonomy" id="1005945"/>
    <lineage>
        <taxon>Bacteria</taxon>
        <taxon>Bacillati</taxon>
        <taxon>Actinomycetota</taxon>
        <taxon>Actinomycetes</taxon>
        <taxon>Propionibacteriales</taxon>
        <taxon>Nocardioidaceae</taxon>
        <taxon>Nocardioides</taxon>
    </lineage>
</organism>
<evidence type="ECO:0000313" key="1">
    <source>
        <dbReference type="EMBL" id="SFJ23391.1"/>
    </source>
</evidence>
<gene>
    <name evidence="1" type="ORF">SAMN05216561_12158</name>
</gene>
<protein>
    <recommendedName>
        <fullName evidence="3">Alpha/beta hydrolase family protein</fullName>
    </recommendedName>
</protein>
<dbReference type="RefSeq" id="WP_218031323.1">
    <property type="nucleotide sequence ID" value="NZ_BKAF01000027.1"/>
</dbReference>
<name>A0A1I3PQ49_9ACTN</name>
<dbReference type="EMBL" id="FOQG01000021">
    <property type="protein sequence ID" value="SFJ23391.1"/>
    <property type="molecule type" value="Genomic_DNA"/>
</dbReference>